<feature type="domain" description="URB1 C-terminal" evidence="2">
    <location>
        <begin position="8"/>
        <end position="197"/>
    </location>
</feature>
<dbReference type="Pfam" id="PF16201">
    <property type="entry name" value="NopRA1"/>
    <property type="match status" value="1"/>
</dbReference>
<dbReference type="PANTHER" id="PTHR13500">
    <property type="entry name" value="NUCLEOLAR PRERIBOSOMAL-ASSOCIATED PROTEIN 1"/>
    <property type="match status" value="1"/>
</dbReference>
<dbReference type="PANTHER" id="PTHR13500:SF0">
    <property type="entry name" value="NUCLEOLAR PRE-RIBOSOMAL-ASSOCIATED PROTEIN 1"/>
    <property type="match status" value="1"/>
</dbReference>
<evidence type="ECO:0000313" key="4">
    <source>
        <dbReference type="Proteomes" id="UP001497497"/>
    </source>
</evidence>
<dbReference type="GO" id="GO:0005730">
    <property type="term" value="C:nucleolus"/>
    <property type="evidence" value="ECO:0007669"/>
    <property type="project" value="TreeGrafter"/>
</dbReference>
<organism evidence="3 4">
    <name type="scientific">Lymnaea stagnalis</name>
    <name type="common">Great pond snail</name>
    <name type="synonym">Helix stagnalis</name>
    <dbReference type="NCBI Taxonomy" id="6523"/>
    <lineage>
        <taxon>Eukaryota</taxon>
        <taxon>Metazoa</taxon>
        <taxon>Spiralia</taxon>
        <taxon>Lophotrochozoa</taxon>
        <taxon>Mollusca</taxon>
        <taxon>Gastropoda</taxon>
        <taxon>Heterobranchia</taxon>
        <taxon>Euthyneura</taxon>
        <taxon>Panpulmonata</taxon>
        <taxon>Hygrophila</taxon>
        <taxon>Lymnaeoidea</taxon>
        <taxon>Lymnaeidae</taxon>
        <taxon>Lymnaea</taxon>
    </lineage>
</organism>
<dbReference type="AlphaFoldDB" id="A0AAV2H2D6"/>
<feature type="compositionally biased region" description="Basic and acidic residues" evidence="1">
    <location>
        <begin position="523"/>
        <end position="532"/>
    </location>
</feature>
<feature type="compositionally biased region" description="Basic and acidic residues" evidence="1">
    <location>
        <begin position="344"/>
        <end position="360"/>
    </location>
</feature>
<name>A0AAV2H2D6_LYMST</name>
<protein>
    <recommendedName>
        <fullName evidence="2">URB1 C-terminal domain-containing protein</fullName>
    </recommendedName>
</protein>
<keyword evidence="4" id="KW-1185">Reference proteome</keyword>
<dbReference type="Proteomes" id="UP001497497">
    <property type="component" value="Unassembled WGS sequence"/>
</dbReference>
<feature type="compositionally biased region" description="Acidic residues" evidence="1">
    <location>
        <begin position="295"/>
        <end position="339"/>
    </location>
</feature>
<proteinExistence type="predicted"/>
<feature type="region of interest" description="Disordered" evidence="1">
    <location>
        <begin position="413"/>
        <end position="438"/>
    </location>
</feature>
<dbReference type="GO" id="GO:0000463">
    <property type="term" value="P:maturation of LSU-rRNA from tricistronic rRNA transcript (SSU-rRNA, 5.8S rRNA, LSU-rRNA)"/>
    <property type="evidence" value="ECO:0007669"/>
    <property type="project" value="TreeGrafter"/>
</dbReference>
<dbReference type="GO" id="GO:0000466">
    <property type="term" value="P:maturation of 5.8S rRNA from tricistronic rRNA transcript (SSU-rRNA, 5.8S rRNA, LSU-rRNA)"/>
    <property type="evidence" value="ECO:0007669"/>
    <property type="project" value="TreeGrafter"/>
</dbReference>
<feature type="region of interest" description="Disordered" evidence="1">
    <location>
        <begin position="265"/>
        <end position="373"/>
    </location>
</feature>
<feature type="region of interest" description="Disordered" evidence="1">
    <location>
        <begin position="495"/>
        <end position="536"/>
    </location>
</feature>
<feature type="compositionally biased region" description="Basic and acidic residues" evidence="1">
    <location>
        <begin position="502"/>
        <end position="516"/>
    </location>
</feature>
<dbReference type="InterPro" id="IPR032436">
    <property type="entry name" value="URB1_C"/>
</dbReference>
<evidence type="ECO:0000313" key="3">
    <source>
        <dbReference type="EMBL" id="CAL1527817.1"/>
    </source>
</evidence>
<reference evidence="3 4" key="1">
    <citation type="submission" date="2024-04" db="EMBL/GenBank/DDBJ databases">
        <authorList>
            <consortium name="Genoscope - CEA"/>
            <person name="William W."/>
        </authorList>
    </citation>
    <scope>NUCLEOTIDE SEQUENCE [LARGE SCALE GENOMIC DNA]</scope>
</reference>
<gene>
    <name evidence="3" type="ORF">GSLYS_00001987001</name>
</gene>
<dbReference type="EMBL" id="CAXITT010000023">
    <property type="protein sequence ID" value="CAL1527817.1"/>
    <property type="molecule type" value="Genomic_DNA"/>
</dbReference>
<accession>A0AAV2H2D6</accession>
<sequence length="580" mass="64815">MFVERGCLSYLLIALSSHDATNRLLAYQALNDFYLHSDGSRLQERVEVNFMLDLLNASRVKDGQKLSFVVALFFARVVKLFMYPADPLYMPIFRFLVAKPEMDLSNVPEFYKLFYSSGVQYKQERNWVLSLLCDGMRETADYWLYQKKHIFKILMCFHDSVLSDVHSQGLILSALRNACKEKFVAVDLVKNHGLVSWLLGVVKNLDYRPQHTDLVCDIVHTLWISLTTSKYVVGSQRNQSSLNDSSVLNVNVSLDESKAVGRKASIKDKTKKANKVPAKVEKREGESSEVNGENREEDGENSEENGESSEEDGESSEEDGESSDEEDSNESSEEEDMSGTEEAQTEKREDSVVGKKDELVHQQPSPRATSVPKSTQVEMGFIVKNLICHLSNVSSLDSLTKILEVLHSMISRSGDSETQDGMHKISHTPTNQDHSFSSQHPMGDNADALRLLNLSPNETCLLLYHTAKKLQEEMTARAAEDLLKSRGVAIGLVARQPNKKSSKPETQPHKADKGETTVEGAGAEDKDHEDALSKTLNDETLLVKQGKPGHDVKNVKVEEKKKLLKLMSSIASLTGTLQMV</sequence>
<comment type="caution">
    <text evidence="3">The sequence shown here is derived from an EMBL/GenBank/DDBJ whole genome shotgun (WGS) entry which is preliminary data.</text>
</comment>
<dbReference type="InterPro" id="IPR039844">
    <property type="entry name" value="URB1"/>
</dbReference>
<feature type="compositionally biased region" description="Polar residues" evidence="1">
    <location>
        <begin position="362"/>
        <end position="373"/>
    </location>
</feature>
<feature type="compositionally biased region" description="Polar residues" evidence="1">
    <location>
        <begin position="427"/>
        <end position="438"/>
    </location>
</feature>
<evidence type="ECO:0000256" key="1">
    <source>
        <dbReference type="SAM" id="MobiDB-lite"/>
    </source>
</evidence>
<evidence type="ECO:0000259" key="2">
    <source>
        <dbReference type="Pfam" id="PF16201"/>
    </source>
</evidence>